<protein>
    <recommendedName>
        <fullName evidence="5">MYND-type domain-containing protein</fullName>
    </recommendedName>
</protein>
<organism evidence="6 7">
    <name type="scientific">Klebsormidium nitens</name>
    <name type="common">Green alga</name>
    <name type="synonym">Ulothrix nitens</name>
    <dbReference type="NCBI Taxonomy" id="105231"/>
    <lineage>
        <taxon>Eukaryota</taxon>
        <taxon>Viridiplantae</taxon>
        <taxon>Streptophyta</taxon>
        <taxon>Klebsormidiophyceae</taxon>
        <taxon>Klebsormidiales</taxon>
        <taxon>Klebsormidiaceae</taxon>
        <taxon>Klebsormidium</taxon>
    </lineage>
</organism>
<keyword evidence="7" id="KW-1185">Reference proteome</keyword>
<dbReference type="PROSITE" id="PS50865">
    <property type="entry name" value="ZF_MYND_2"/>
    <property type="match status" value="1"/>
</dbReference>
<gene>
    <name evidence="6" type="ORF">KFL_001130040</name>
</gene>
<dbReference type="Gene3D" id="6.10.140.2220">
    <property type="match status" value="1"/>
</dbReference>
<evidence type="ECO:0000313" key="7">
    <source>
        <dbReference type="Proteomes" id="UP000054558"/>
    </source>
</evidence>
<dbReference type="GO" id="GO:0008270">
    <property type="term" value="F:zinc ion binding"/>
    <property type="evidence" value="ECO:0007669"/>
    <property type="project" value="UniProtKB-KW"/>
</dbReference>
<evidence type="ECO:0000256" key="3">
    <source>
        <dbReference type="ARBA" id="ARBA00022833"/>
    </source>
</evidence>
<dbReference type="AlphaFoldDB" id="A0A0U9HJI3"/>
<feature type="domain" description="MYND-type" evidence="5">
    <location>
        <begin position="284"/>
        <end position="328"/>
    </location>
</feature>
<sequence>MSKMARKAMKPLPTSAPSENVPLLSTLTCEEMSTLRKSGLEPNIKLDFLKPEASPWLQEILQELRSDDESRRMFAIWRFKESYAYLLWKQSSRTDGVNVSNFILSNGIGREIRLGLDDAISSGRWYWLPKDFIAATLAGKKAEIFSKVSIYCCALDTLAVDFRSFKYILKEIPDVFQVLFSFEEQDQGFYTMPVSIFYRCYAQPKAQKKRPFSTEWRPSVCTFLLWLLARKQNPESVPRATPADGLEASFQPLGAFGRPDRWALFRTRSSRRQLEEQIKSVRKCSRAGCEKIEAAEGTFKLCGGCRLACYCSRECQKMAWKQGHRDQCCGKQENAPGRQKSK</sequence>
<dbReference type="Proteomes" id="UP000054558">
    <property type="component" value="Unassembled WGS sequence"/>
</dbReference>
<accession>A0A0U9HJI3</accession>
<keyword evidence="3" id="KW-0862">Zinc</keyword>
<dbReference type="Pfam" id="PF01753">
    <property type="entry name" value="zf-MYND"/>
    <property type="match status" value="1"/>
</dbReference>
<dbReference type="InterPro" id="IPR002893">
    <property type="entry name" value="Znf_MYND"/>
</dbReference>
<dbReference type="OrthoDB" id="432970at2759"/>
<evidence type="ECO:0000256" key="4">
    <source>
        <dbReference type="PROSITE-ProRule" id="PRU00134"/>
    </source>
</evidence>
<evidence type="ECO:0000259" key="5">
    <source>
        <dbReference type="PROSITE" id="PS50865"/>
    </source>
</evidence>
<reference evidence="6 7" key="1">
    <citation type="journal article" date="2014" name="Nat. Commun.">
        <title>Klebsormidium flaccidum genome reveals primary factors for plant terrestrial adaptation.</title>
        <authorList>
            <person name="Hori K."/>
            <person name="Maruyama F."/>
            <person name="Fujisawa T."/>
            <person name="Togashi T."/>
            <person name="Yamamoto N."/>
            <person name="Seo M."/>
            <person name="Sato S."/>
            <person name="Yamada T."/>
            <person name="Mori H."/>
            <person name="Tajima N."/>
            <person name="Moriyama T."/>
            <person name="Ikeuchi M."/>
            <person name="Watanabe M."/>
            <person name="Wada H."/>
            <person name="Kobayashi K."/>
            <person name="Saito M."/>
            <person name="Masuda T."/>
            <person name="Sasaki-Sekimoto Y."/>
            <person name="Mashiguchi K."/>
            <person name="Awai K."/>
            <person name="Shimojima M."/>
            <person name="Masuda S."/>
            <person name="Iwai M."/>
            <person name="Nobusawa T."/>
            <person name="Narise T."/>
            <person name="Kondo S."/>
            <person name="Saito H."/>
            <person name="Sato R."/>
            <person name="Murakawa M."/>
            <person name="Ihara Y."/>
            <person name="Oshima-Yamada Y."/>
            <person name="Ohtaka K."/>
            <person name="Satoh M."/>
            <person name="Sonobe K."/>
            <person name="Ishii M."/>
            <person name="Ohtani R."/>
            <person name="Kanamori-Sato M."/>
            <person name="Honoki R."/>
            <person name="Miyazaki D."/>
            <person name="Mochizuki H."/>
            <person name="Umetsu J."/>
            <person name="Higashi K."/>
            <person name="Shibata D."/>
            <person name="Kamiya Y."/>
            <person name="Sato N."/>
            <person name="Nakamura Y."/>
            <person name="Tabata S."/>
            <person name="Ida S."/>
            <person name="Kurokawa K."/>
            <person name="Ohta H."/>
        </authorList>
    </citation>
    <scope>NUCLEOTIDE SEQUENCE [LARGE SCALE GENOMIC DNA]</scope>
    <source>
        <strain evidence="6 7">NIES-2285</strain>
    </source>
</reference>
<keyword evidence="2 4" id="KW-0863">Zinc-finger</keyword>
<dbReference type="EMBL" id="DF237062">
    <property type="protein sequence ID" value="GAQ82485.1"/>
    <property type="molecule type" value="Genomic_DNA"/>
</dbReference>
<proteinExistence type="predicted"/>
<dbReference type="SUPFAM" id="SSF144232">
    <property type="entry name" value="HIT/MYND zinc finger-like"/>
    <property type="match status" value="1"/>
</dbReference>
<keyword evidence="1" id="KW-0479">Metal-binding</keyword>
<name>A0A0U9HJI3_KLENI</name>
<evidence type="ECO:0000256" key="1">
    <source>
        <dbReference type="ARBA" id="ARBA00022723"/>
    </source>
</evidence>
<evidence type="ECO:0000256" key="2">
    <source>
        <dbReference type="ARBA" id="ARBA00022771"/>
    </source>
</evidence>
<evidence type="ECO:0000313" key="6">
    <source>
        <dbReference type="EMBL" id="GAQ82485.1"/>
    </source>
</evidence>